<dbReference type="Proteomes" id="UP000427071">
    <property type="component" value="Chromosome"/>
</dbReference>
<accession>A0A6B8VGU2</accession>
<keyword evidence="2" id="KW-1185">Reference proteome</keyword>
<evidence type="ECO:0000313" key="1">
    <source>
        <dbReference type="EMBL" id="QGU02219.1"/>
    </source>
</evidence>
<sequence>MQLVQFAEPIPGQEPADVLRTAVFMANFAAQDITGRADASRGVAELYDALTHPAPDACTYIFAATTEQVSGPLSELGYPLVPTSGTDEEPDILGWLIATTPLADNTDVVELSLVLDVDLQPMEGQIPAASADTIAFLLKSAGEIAVALDRTILQLWQQYPLSSNSPYAEAFSASGFEHALAATEFVLPVSEEAVTDGVLVFANENFPAHVLNGVAALYSAASVDQPLGSLRVEREEWDAQRLAESTAHFRMLGTENFHALILDERDNVIALSELWIHADADPQVGVQGLTYVVADRRGEGLENSVATAALAAAKKAHPELSRVYASATDGHTSQLELTKSLGGIPVSRVGAWQRLIS</sequence>
<name>A0A6B8VGU2_9CORY</name>
<dbReference type="EMBL" id="CP046452">
    <property type="protein sequence ID" value="QGU02219.1"/>
    <property type="molecule type" value="Genomic_DNA"/>
</dbReference>
<dbReference type="RefSeq" id="WP_156192559.1">
    <property type="nucleotide sequence ID" value="NZ_CP046452.1"/>
</dbReference>
<proteinExistence type="predicted"/>
<evidence type="ECO:0000313" key="2">
    <source>
        <dbReference type="Proteomes" id="UP000427071"/>
    </source>
</evidence>
<dbReference type="Gene3D" id="3.40.630.30">
    <property type="match status" value="1"/>
</dbReference>
<protein>
    <recommendedName>
        <fullName evidence="3">N-acetyltransferase domain-containing protein</fullName>
    </recommendedName>
</protein>
<dbReference type="AlphaFoldDB" id="A0A6B8VGU2"/>
<organism evidence="1 2">
    <name type="scientific">Corynebacterium kalinowskii</name>
    <dbReference type="NCBI Taxonomy" id="2675216"/>
    <lineage>
        <taxon>Bacteria</taxon>
        <taxon>Bacillati</taxon>
        <taxon>Actinomycetota</taxon>
        <taxon>Actinomycetes</taxon>
        <taxon>Mycobacteriales</taxon>
        <taxon>Corynebacteriaceae</taxon>
        <taxon>Corynebacterium</taxon>
    </lineage>
</organism>
<dbReference type="KEGG" id="ckw:CKALI_06785"/>
<reference evidence="2" key="1">
    <citation type="submission" date="2019-11" db="EMBL/GenBank/DDBJ databases">
        <title>Complete genome sequence of Corynebacterium kalinowskii 1959, a novel Corynebacterium species isolated from soil of a small paddock in Vilsendorf, Germany.</title>
        <authorList>
            <person name="Schaffert L."/>
            <person name="Ruwe M."/>
            <person name="Milse J."/>
            <person name="Hanuschka K."/>
            <person name="Ortseifen V."/>
            <person name="Droste J."/>
            <person name="Brandt D."/>
            <person name="Schlueter L."/>
            <person name="Kutter Y."/>
            <person name="Vinke S."/>
            <person name="Viehoefer P."/>
            <person name="Jacob L."/>
            <person name="Luebke N.-C."/>
            <person name="Schulte-Berndt E."/>
            <person name="Hain C."/>
            <person name="Linder M."/>
            <person name="Schmidt P."/>
            <person name="Wollenschlaeger L."/>
            <person name="Luttermann T."/>
            <person name="Thieme E."/>
            <person name="Hassa J."/>
            <person name="Haak M."/>
            <person name="Wittchen M."/>
            <person name="Mentz A."/>
            <person name="Persicke M."/>
            <person name="Busche T."/>
            <person name="Ruckert C."/>
        </authorList>
    </citation>
    <scope>NUCLEOTIDE SEQUENCE [LARGE SCALE GENOMIC DNA]</scope>
    <source>
        <strain evidence="2">1959</strain>
    </source>
</reference>
<gene>
    <name evidence="1" type="ORF">CKALI_06785</name>
</gene>
<evidence type="ECO:0008006" key="3">
    <source>
        <dbReference type="Google" id="ProtNLM"/>
    </source>
</evidence>